<gene>
    <name evidence="2" type="ORF">ACAT0790_LOCUS30142</name>
</gene>
<sequence>MTETDRESPGLRPHHLAAPSGKKGVWKTWCSRLTLVSPMPGHFCSSSTDAPKAFPSEPKRPVSEAASVRFTPLTVVTTSATRVLWSPSASLPMRASAPLLW</sequence>
<evidence type="ECO:0000313" key="2">
    <source>
        <dbReference type="EMBL" id="CAD9147594.1"/>
    </source>
</evidence>
<accession>A0A7S1W3Z0</accession>
<name>A0A7S1W3Z0_ALECA</name>
<feature type="region of interest" description="Disordered" evidence="1">
    <location>
        <begin position="1"/>
        <end position="21"/>
    </location>
</feature>
<dbReference type="AlphaFoldDB" id="A0A7S1W3Z0"/>
<organism evidence="2">
    <name type="scientific">Alexandrium catenella</name>
    <name type="common">Red tide dinoflagellate</name>
    <name type="synonym">Gonyaulax catenella</name>
    <dbReference type="NCBI Taxonomy" id="2925"/>
    <lineage>
        <taxon>Eukaryota</taxon>
        <taxon>Sar</taxon>
        <taxon>Alveolata</taxon>
        <taxon>Dinophyceae</taxon>
        <taxon>Gonyaulacales</taxon>
        <taxon>Pyrocystaceae</taxon>
        <taxon>Alexandrium</taxon>
    </lineage>
</organism>
<dbReference type="EMBL" id="HBGE01049900">
    <property type="protein sequence ID" value="CAD9147594.1"/>
    <property type="molecule type" value="Transcribed_RNA"/>
</dbReference>
<protein>
    <submittedName>
        <fullName evidence="2">Uncharacterized protein</fullName>
    </submittedName>
</protein>
<reference evidence="2" key="1">
    <citation type="submission" date="2021-01" db="EMBL/GenBank/DDBJ databases">
        <authorList>
            <person name="Corre E."/>
            <person name="Pelletier E."/>
            <person name="Niang G."/>
            <person name="Scheremetjew M."/>
            <person name="Finn R."/>
            <person name="Kale V."/>
            <person name="Holt S."/>
            <person name="Cochrane G."/>
            <person name="Meng A."/>
            <person name="Brown T."/>
            <person name="Cohen L."/>
        </authorList>
    </citation>
    <scope>NUCLEOTIDE SEQUENCE</scope>
    <source>
        <strain evidence="2">OF101</strain>
    </source>
</reference>
<proteinExistence type="predicted"/>
<evidence type="ECO:0000256" key="1">
    <source>
        <dbReference type="SAM" id="MobiDB-lite"/>
    </source>
</evidence>